<dbReference type="STRING" id="398512.Bccel_2041"/>
<dbReference type="NCBIfam" id="TIGR02829">
    <property type="entry name" value="spore_III_AE"/>
    <property type="match status" value="1"/>
</dbReference>
<evidence type="ECO:0000256" key="1">
    <source>
        <dbReference type="SAM" id="Phobius"/>
    </source>
</evidence>
<feature type="transmembrane region" description="Helical" evidence="1">
    <location>
        <begin position="86"/>
        <end position="109"/>
    </location>
</feature>
<name>A0A0L6JLS8_9FIRM</name>
<keyword evidence="1" id="KW-0812">Transmembrane</keyword>
<dbReference type="Proteomes" id="UP000036923">
    <property type="component" value="Unassembled WGS sequence"/>
</dbReference>
<feature type="transmembrane region" description="Helical" evidence="1">
    <location>
        <begin position="349"/>
        <end position="372"/>
    </location>
</feature>
<dbReference type="Pfam" id="PF09546">
    <property type="entry name" value="Spore_III_AE"/>
    <property type="match status" value="1"/>
</dbReference>
<keyword evidence="1" id="KW-0472">Membrane</keyword>
<proteinExistence type="predicted"/>
<feature type="transmembrane region" description="Helical" evidence="1">
    <location>
        <begin position="121"/>
        <end position="142"/>
    </location>
</feature>
<evidence type="ECO:0000313" key="3">
    <source>
        <dbReference type="Proteomes" id="UP000036923"/>
    </source>
</evidence>
<evidence type="ECO:0000313" key="2">
    <source>
        <dbReference type="EMBL" id="KNY26776.1"/>
    </source>
</evidence>
<feature type="transmembrane region" description="Helical" evidence="1">
    <location>
        <begin position="162"/>
        <end position="185"/>
    </location>
</feature>
<organism evidence="2 3">
    <name type="scientific">Pseudobacteroides cellulosolvens ATCC 35603 = DSM 2933</name>
    <dbReference type="NCBI Taxonomy" id="398512"/>
    <lineage>
        <taxon>Bacteria</taxon>
        <taxon>Bacillati</taxon>
        <taxon>Bacillota</taxon>
        <taxon>Clostridia</taxon>
        <taxon>Eubacteriales</taxon>
        <taxon>Oscillospiraceae</taxon>
        <taxon>Pseudobacteroides</taxon>
    </lineage>
</organism>
<feature type="transmembrane region" description="Helical" evidence="1">
    <location>
        <begin position="299"/>
        <end position="323"/>
    </location>
</feature>
<dbReference type="AlphaFoldDB" id="A0A0L6JLS8"/>
<accession>A0A0L6JLS8</accession>
<feature type="transmembrane region" description="Helical" evidence="1">
    <location>
        <begin position="234"/>
        <end position="256"/>
    </location>
</feature>
<dbReference type="EMBL" id="LGTC01000001">
    <property type="protein sequence ID" value="KNY26776.1"/>
    <property type="molecule type" value="Genomic_DNA"/>
</dbReference>
<comment type="caution">
    <text evidence="2">The sequence shown here is derived from an EMBL/GenBank/DDBJ whole genome shotgun (WGS) entry which is preliminary data.</text>
</comment>
<sequence>MQSLYIYNVYAESDNIGDDKLIEEQAKSEEAKSIENQMQNYANNGIKELLPEYDPNGFITNAAKGKFNLNIKSILNGVLRYFFKEIYINIGILIKLIVLIVLCAILKNLQSSFLSASVGELAFFVCYIVIVSVLIVSLNSVLTMGRGIIDDMVDFMQASIPILITLLISSGNITSGGIFQPLLVVIVEIVATIMKNIFIPIILLSTILSLVNNISDKVQISKLASFLKQTGTVILGLILTVFIAIITIQGSVGAVVDGVSSKTAKFAIGAFIPVAGKYLADAADTVLGCTLLIKNASGIAVMIGIVSICLVPIIKIFALISLYKMTAVLVEPIAENRIVKCINDVAGSLTFVLGVVACVAFMFLIAITAIIASSSISSAIR</sequence>
<gene>
    <name evidence="2" type="ORF">Bccel_2041</name>
</gene>
<keyword evidence="3" id="KW-1185">Reference proteome</keyword>
<dbReference type="eggNOG" id="ENOG502Z7PW">
    <property type="taxonomic scope" value="Bacteria"/>
</dbReference>
<protein>
    <submittedName>
        <fullName evidence="2">Stage III sporulation protein AE</fullName>
    </submittedName>
</protein>
<dbReference type="InterPro" id="IPR014194">
    <property type="entry name" value="Spore_III_AE"/>
</dbReference>
<reference evidence="3" key="1">
    <citation type="submission" date="2015-07" db="EMBL/GenBank/DDBJ databases">
        <title>Near-Complete Genome Sequence of the Cellulolytic Bacterium Bacteroides (Pseudobacteroides) cellulosolvens ATCC 35603.</title>
        <authorList>
            <person name="Dassa B."/>
            <person name="Utturkar S.M."/>
            <person name="Klingeman D.M."/>
            <person name="Hurt R.A."/>
            <person name="Keller M."/>
            <person name="Xu J."/>
            <person name="Reddy Y.H.K."/>
            <person name="Borovok I."/>
            <person name="Grinberg I.R."/>
            <person name="Lamed R."/>
            <person name="Zhivin O."/>
            <person name="Bayer E.A."/>
            <person name="Brown S.D."/>
        </authorList>
    </citation>
    <scope>NUCLEOTIDE SEQUENCE [LARGE SCALE GENOMIC DNA]</scope>
    <source>
        <strain evidence="3">DSM 2933</strain>
    </source>
</reference>
<feature type="transmembrane region" description="Helical" evidence="1">
    <location>
        <begin position="197"/>
        <end position="214"/>
    </location>
</feature>
<keyword evidence="1" id="KW-1133">Transmembrane helix</keyword>
<dbReference type="PATRIC" id="fig|398512.5.peg.2125"/>